<feature type="non-terminal residue" evidence="2">
    <location>
        <position position="1"/>
    </location>
</feature>
<dbReference type="AlphaFoldDB" id="X0RYF9"/>
<comment type="caution">
    <text evidence="2">The sequence shown here is derived from an EMBL/GenBank/DDBJ whole genome shotgun (WGS) entry which is preliminary data.</text>
</comment>
<protein>
    <submittedName>
        <fullName evidence="2">Uncharacterized protein</fullName>
    </submittedName>
</protein>
<evidence type="ECO:0000313" key="2">
    <source>
        <dbReference type="EMBL" id="GAF68001.1"/>
    </source>
</evidence>
<evidence type="ECO:0000256" key="1">
    <source>
        <dbReference type="SAM" id="MobiDB-lite"/>
    </source>
</evidence>
<proteinExistence type="predicted"/>
<feature type="non-terminal residue" evidence="2">
    <location>
        <position position="445"/>
    </location>
</feature>
<accession>X0RYF9</accession>
<feature type="region of interest" description="Disordered" evidence="1">
    <location>
        <begin position="425"/>
        <end position="445"/>
    </location>
</feature>
<sequence>KATEPPREERETWLTKAYGRFREGAELTQEAMVEPDIPIVKREKPGPREQLAHEYRDITTRARAGELSEEAMKFWWDTTPERVFGNIQAQGLGAGPRLREVRGFKDVAAIGAEAITPVAPEEATKFIRKVPVAGEIVEPHIRGLTAPLGLAAAAKWPAITATMLAGGAVGGVAGKGIERAGVPVADVGPMRVGPSGVLETAGTLAGPVAARPLGRAAMAGARAAPAAGRATVAEIERLIPKAKDVGRRLLTEEAGGIKPKPSPLAEEILARVPDEGMFNTQKAFEEHFGDILARGKHQFGEAWNELLQGPKPHMQIQKTKGIDRLVKTSVAPAKPPTTAADAQAIGEAWQRVSAKRVSAYTPDAVTGKARATLPDVAPFRHITGNTVWREKGTWWFKQKGGKATSYTDPSDMVELDFLVEELGKATRPPTPTAGAREARIKEMER</sequence>
<organism evidence="2">
    <name type="scientific">marine sediment metagenome</name>
    <dbReference type="NCBI Taxonomy" id="412755"/>
    <lineage>
        <taxon>unclassified sequences</taxon>
        <taxon>metagenomes</taxon>
        <taxon>ecological metagenomes</taxon>
    </lineage>
</organism>
<gene>
    <name evidence="2" type="ORF">S01H1_09872</name>
</gene>
<name>X0RYF9_9ZZZZ</name>
<reference evidence="2" key="1">
    <citation type="journal article" date="2014" name="Front. Microbiol.">
        <title>High frequency of phylogenetically diverse reductive dehalogenase-homologous genes in deep subseafloor sedimentary metagenomes.</title>
        <authorList>
            <person name="Kawai M."/>
            <person name="Futagami T."/>
            <person name="Toyoda A."/>
            <person name="Takaki Y."/>
            <person name="Nishi S."/>
            <person name="Hori S."/>
            <person name="Arai W."/>
            <person name="Tsubouchi T."/>
            <person name="Morono Y."/>
            <person name="Uchiyama I."/>
            <person name="Ito T."/>
            <person name="Fujiyama A."/>
            <person name="Inagaki F."/>
            <person name="Takami H."/>
        </authorList>
    </citation>
    <scope>NUCLEOTIDE SEQUENCE</scope>
    <source>
        <strain evidence="2">Expedition CK06-06</strain>
    </source>
</reference>
<dbReference type="EMBL" id="BARS01005043">
    <property type="protein sequence ID" value="GAF68001.1"/>
    <property type="molecule type" value="Genomic_DNA"/>
</dbReference>
<feature type="compositionally biased region" description="Basic and acidic residues" evidence="1">
    <location>
        <begin position="436"/>
        <end position="445"/>
    </location>
</feature>